<dbReference type="GeneID" id="25458037"/>
<dbReference type="EMBL" id="CP012173">
    <property type="protein sequence ID" value="AKV77355.1"/>
    <property type="molecule type" value="Genomic_DNA"/>
</dbReference>
<evidence type="ECO:0000313" key="4">
    <source>
        <dbReference type="EMBL" id="AKV77355.1"/>
    </source>
</evidence>
<organism evidence="2 8">
    <name type="scientific">Metallosphaera sedula</name>
    <dbReference type="NCBI Taxonomy" id="43687"/>
    <lineage>
        <taxon>Archaea</taxon>
        <taxon>Thermoproteota</taxon>
        <taxon>Thermoprotei</taxon>
        <taxon>Sulfolobales</taxon>
        <taxon>Sulfolobaceae</taxon>
        <taxon>Metallosphaera</taxon>
    </lineage>
</organism>
<dbReference type="EMBL" id="CP012176">
    <property type="protein sequence ID" value="AKV84086.1"/>
    <property type="molecule type" value="Genomic_DNA"/>
</dbReference>
<feature type="domain" description="Transcription regulator TrmB N-terminal" evidence="1">
    <location>
        <begin position="4"/>
        <end position="52"/>
    </location>
</feature>
<dbReference type="Proteomes" id="UP000062475">
    <property type="component" value="Chromosome"/>
</dbReference>
<proteinExistence type="predicted"/>
<dbReference type="Proteomes" id="UP000062398">
    <property type="component" value="Chromosome"/>
</dbReference>
<gene>
    <name evidence="2" type="ORF">HA72_2195</name>
    <name evidence="3" type="ORF">MsedA_2248</name>
    <name evidence="4" type="ORF">MsedB_2250</name>
    <name evidence="5" type="ORF">MsedC_2248</name>
    <name evidence="6" type="ORF">MsedD_2249</name>
    <name evidence="7" type="ORF">MsedE_2251</name>
</gene>
<evidence type="ECO:0000313" key="11">
    <source>
        <dbReference type="Proteomes" id="UP000062398"/>
    </source>
</evidence>
<dbReference type="InterPro" id="IPR036388">
    <property type="entry name" value="WH-like_DNA-bd_sf"/>
</dbReference>
<dbReference type="EMBL" id="CP012174">
    <property type="protein sequence ID" value="AKV79606.1"/>
    <property type="molecule type" value="Genomic_DNA"/>
</dbReference>
<dbReference type="EMBL" id="CP012172">
    <property type="protein sequence ID" value="AKV75117.1"/>
    <property type="molecule type" value="Genomic_DNA"/>
</dbReference>
<dbReference type="Proteomes" id="UP000056255">
    <property type="component" value="Chromosome"/>
</dbReference>
<name>A0A088E9D2_9CREN</name>
<dbReference type="RefSeq" id="WP_012022121.1">
    <property type="nucleotide sequence ID" value="NZ_CP012173.1"/>
</dbReference>
<evidence type="ECO:0000313" key="9">
    <source>
        <dbReference type="Proteomes" id="UP000056255"/>
    </source>
</evidence>
<sequence length="72" mass="8279">MLTILANADMKTAREISNETGIKEELVYHVLEVLRRFELVQVVDGKYYSEYSEVAKLLLDLKNLPDGYTITN</sequence>
<evidence type="ECO:0000313" key="12">
    <source>
        <dbReference type="Proteomes" id="UP000062475"/>
    </source>
</evidence>
<dbReference type="AlphaFoldDB" id="A0A088E9D2"/>
<evidence type="ECO:0000259" key="1">
    <source>
        <dbReference type="Pfam" id="PF01978"/>
    </source>
</evidence>
<dbReference type="Proteomes" id="UP000061362">
    <property type="component" value="Chromosome"/>
</dbReference>
<evidence type="ECO:0000313" key="7">
    <source>
        <dbReference type="EMBL" id="AKV84086.1"/>
    </source>
</evidence>
<reference evidence="10 11" key="2">
    <citation type="journal article" date="2015" name="Genome Announc.">
        <title>Complete Genome Sequences of Evolved Arsenate-Resistant Metallosphaera sedula Strains.</title>
        <authorList>
            <person name="Ai C."/>
            <person name="McCarthy S."/>
            <person name="Schackwitz W."/>
            <person name="Martin J."/>
            <person name="Lipzen A."/>
            <person name="Blum P."/>
        </authorList>
    </citation>
    <scope>NUCLEOTIDE SEQUENCE [LARGE SCALE GENOMIC DNA]</scope>
    <source>
        <strain evidence="5 11">ARS120-1</strain>
        <strain evidence="6 10">ARS120-2</strain>
        <strain evidence="3 13">ARS50-1</strain>
        <strain evidence="4 12">ARS50-2</strain>
    </source>
</reference>
<dbReference type="SUPFAM" id="SSF46785">
    <property type="entry name" value="Winged helix' DNA-binding domain"/>
    <property type="match status" value="1"/>
</dbReference>
<protein>
    <recommendedName>
        <fullName evidence="1">Transcription regulator TrmB N-terminal domain-containing protein</fullName>
    </recommendedName>
</protein>
<evidence type="ECO:0000313" key="10">
    <source>
        <dbReference type="Proteomes" id="UP000061362"/>
    </source>
</evidence>
<dbReference type="OMA" id="YSEYTEL"/>
<dbReference type="EMBL" id="CP012175">
    <property type="protein sequence ID" value="AKV81851.1"/>
    <property type="molecule type" value="Genomic_DNA"/>
</dbReference>
<evidence type="ECO:0000313" key="2">
    <source>
        <dbReference type="EMBL" id="AIM28317.1"/>
    </source>
</evidence>
<evidence type="ECO:0000313" key="3">
    <source>
        <dbReference type="EMBL" id="AKV75117.1"/>
    </source>
</evidence>
<dbReference type="InterPro" id="IPR036390">
    <property type="entry name" value="WH_DNA-bd_sf"/>
</dbReference>
<accession>A0A088E9D2</accession>
<reference evidence="7 9" key="3">
    <citation type="submission" date="2015-07" db="EMBL/GenBank/DDBJ databases">
        <title>Physiological, transcriptional responses and genome re-sequencing of acid resistant extremely thermoacidophilic Metallosphaera sedula SARC-M1.</title>
        <authorList>
            <person name="Ai C."/>
            <person name="McCarthy S."/>
            <person name="Eckrich V."/>
            <person name="Rudrappa D."/>
            <person name="Qiu G."/>
            <person name="Blum P."/>
        </authorList>
    </citation>
    <scope>NUCLEOTIDE SEQUENCE [LARGE SCALE GENOMIC DNA]</scope>
    <source>
        <strain evidence="7 9">SARC-M1</strain>
    </source>
</reference>
<dbReference type="Gene3D" id="1.10.10.10">
    <property type="entry name" value="Winged helix-like DNA-binding domain superfamily/Winged helix DNA-binding domain"/>
    <property type="match status" value="1"/>
</dbReference>
<dbReference type="Pfam" id="PF01978">
    <property type="entry name" value="TrmB"/>
    <property type="match status" value="1"/>
</dbReference>
<evidence type="ECO:0000313" key="13">
    <source>
        <dbReference type="Proteomes" id="UP000068832"/>
    </source>
</evidence>
<reference evidence="2 8" key="1">
    <citation type="journal article" date="2014" name="J. Bacteriol.">
        <title>Role of an Archaeal PitA Transporter in the Copper and Arsenic Resistance of Metallosphaera sedula, an Extreme Thermoacidophile.</title>
        <authorList>
            <person name="McCarthy S."/>
            <person name="Ai C."/>
            <person name="Wheaton G."/>
            <person name="Tevatia R."/>
            <person name="Eckrich V."/>
            <person name="Kelly R."/>
            <person name="Blum P."/>
        </authorList>
    </citation>
    <scope>NUCLEOTIDE SEQUENCE [LARGE SCALE GENOMIC DNA]</scope>
    <source>
        <strain evidence="2 8">CuR1</strain>
    </source>
</reference>
<evidence type="ECO:0000313" key="5">
    <source>
        <dbReference type="EMBL" id="AKV79606.1"/>
    </source>
</evidence>
<evidence type="ECO:0000313" key="6">
    <source>
        <dbReference type="EMBL" id="AKV81851.1"/>
    </source>
</evidence>
<dbReference type="PATRIC" id="fig|43687.5.peg.2353"/>
<dbReference type="Proteomes" id="UP000029084">
    <property type="component" value="Chromosome"/>
</dbReference>
<dbReference type="Proteomes" id="UP000068832">
    <property type="component" value="Chromosome"/>
</dbReference>
<dbReference type="InterPro" id="IPR002831">
    <property type="entry name" value="Tscrpt_reg_TrmB_N"/>
</dbReference>
<evidence type="ECO:0000313" key="8">
    <source>
        <dbReference type="Proteomes" id="UP000029084"/>
    </source>
</evidence>
<dbReference type="EMBL" id="CP008822">
    <property type="protein sequence ID" value="AIM28317.1"/>
    <property type="molecule type" value="Genomic_DNA"/>
</dbReference>
<dbReference type="OrthoDB" id="43353at2157"/>